<dbReference type="Proteomes" id="UP000031535">
    <property type="component" value="Unassembled WGS sequence"/>
</dbReference>
<protein>
    <submittedName>
        <fullName evidence="2">Gamma-glutamyl-GABA hydrolase</fullName>
    </submittedName>
</protein>
<gene>
    <name evidence="2" type="ORF">UCMB321_5099</name>
</gene>
<feature type="region of interest" description="Disordered" evidence="1">
    <location>
        <begin position="59"/>
        <end position="85"/>
    </location>
</feature>
<dbReference type="AlphaFoldDB" id="A0A0C2E5P9"/>
<keyword evidence="2" id="KW-0378">Hydrolase</keyword>
<keyword evidence="3" id="KW-1185">Reference proteome</keyword>
<evidence type="ECO:0000313" key="2">
    <source>
        <dbReference type="EMBL" id="KIH81124.1"/>
    </source>
</evidence>
<dbReference type="PATRIC" id="fig|226910.6.peg.5088"/>
<organism evidence="2 3">
    <name type="scientific">Pseudomonas batumici</name>
    <dbReference type="NCBI Taxonomy" id="226910"/>
    <lineage>
        <taxon>Bacteria</taxon>
        <taxon>Pseudomonadati</taxon>
        <taxon>Pseudomonadota</taxon>
        <taxon>Gammaproteobacteria</taxon>
        <taxon>Pseudomonadales</taxon>
        <taxon>Pseudomonadaceae</taxon>
        <taxon>Pseudomonas</taxon>
    </lineage>
</organism>
<comment type="caution">
    <text evidence="2">The sequence shown here is derived from an EMBL/GenBank/DDBJ whole genome shotgun (WGS) entry which is preliminary data.</text>
</comment>
<evidence type="ECO:0000313" key="3">
    <source>
        <dbReference type="Proteomes" id="UP000031535"/>
    </source>
</evidence>
<proteinExistence type="predicted"/>
<dbReference type="STRING" id="226910.UCMB321_5099"/>
<feature type="compositionally biased region" description="Basic and acidic residues" evidence="1">
    <location>
        <begin position="75"/>
        <end position="85"/>
    </location>
</feature>
<accession>A0A0C2E5P9</accession>
<dbReference type="GO" id="GO:0016787">
    <property type="term" value="F:hydrolase activity"/>
    <property type="evidence" value="ECO:0007669"/>
    <property type="project" value="UniProtKB-KW"/>
</dbReference>
<dbReference type="EMBL" id="JXDG01000065">
    <property type="protein sequence ID" value="KIH81124.1"/>
    <property type="molecule type" value="Genomic_DNA"/>
</dbReference>
<reference evidence="2 3" key="1">
    <citation type="submission" date="2015-01" db="EMBL/GenBank/DDBJ databases">
        <title>Complete genome of Pseudomonas batumici UCM B-321 producer of the batumin antibiotic with strong antistaphilococcal and potential anticancer activity.</title>
        <authorList>
            <person name="Klochko V.V."/>
            <person name="Zelena L.B."/>
            <person name="Elena K.A."/>
            <person name="Reva O.N."/>
        </authorList>
    </citation>
    <scope>NUCLEOTIDE SEQUENCE [LARGE SCALE GENOMIC DNA]</scope>
    <source>
        <strain evidence="2 3">UCM B-321</strain>
    </source>
</reference>
<evidence type="ECO:0000256" key="1">
    <source>
        <dbReference type="SAM" id="MobiDB-lite"/>
    </source>
</evidence>
<name>A0A0C2E5P9_9PSED</name>
<sequence length="85" mass="8957">MSRLPLIGVTACSRPIGLHACHISGDPHVRAVAGAAKELPPILASLAERLEPSDILDGPDGVLFTGSPSHRKRVLQRDTDASRNA</sequence>